<evidence type="ECO:0000256" key="2">
    <source>
        <dbReference type="SAM" id="Phobius"/>
    </source>
</evidence>
<name>A0A507BIC6_9PEZI</name>
<dbReference type="OrthoDB" id="2550114at2759"/>
<accession>A0A507BIC6</accession>
<dbReference type="PANTHER" id="PTHR39605:SF1">
    <property type="entry name" value="MAJOR FACILITATOR SUPERFAMILY (MFS) PROFILE DOMAIN-CONTAINING PROTEIN"/>
    <property type="match status" value="1"/>
</dbReference>
<proteinExistence type="predicted"/>
<dbReference type="InParanoid" id="A0A507BIC6"/>
<evidence type="ECO:0000313" key="3">
    <source>
        <dbReference type="EMBL" id="TPX16741.1"/>
    </source>
</evidence>
<organism evidence="3 4">
    <name type="scientific">Thyridium curvatum</name>
    <dbReference type="NCBI Taxonomy" id="1093900"/>
    <lineage>
        <taxon>Eukaryota</taxon>
        <taxon>Fungi</taxon>
        <taxon>Dikarya</taxon>
        <taxon>Ascomycota</taxon>
        <taxon>Pezizomycotina</taxon>
        <taxon>Sordariomycetes</taxon>
        <taxon>Sordariomycetidae</taxon>
        <taxon>Thyridiales</taxon>
        <taxon>Thyridiaceae</taxon>
        <taxon>Thyridium</taxon>
    </lineage>
</organism>
<dbReference type="PANTHER" id="PTHR39605">
    <property type="entry name" value="MAJOR FACILITATOR SUPERFAMILY (MFS) PROFILE DOMAIN-CONTAINING PROTEIN"/>
    <property type="match status" value="1"/>
</dbReference>
<dbReference type="RefSeq" id="XP_030998452.1">
    <property type="nucleotide sequence ID" value="XM_031138009.1"/>
</dbReference>
<gene>
    <name evidence="3" type="ORF">E0L32_003682</name>
</gene>
<keyword evidence="2" id="KW-1133">Transmembrane helix</keyword>
<feature type="transmembrane region" description="Helical" evidence="2">
    <location>
        <begin position="89"/>
        <end position="109"/>
    </location>
</feature>
<dbReference type="STRING" id="1093900.A0A507BIC6"/>
<evidence type="ECO:0000256" key="1">
    <source>
        <dbReference type="SAM" id="MobiDB-lite"/>
    </source>
</evidence>
<sequence>MDSVSAYSFASCGWLSLQALPLVIWPSFVTSLLTPEHQHADGGQTALQEYLARSLGLSQLGLGLLIVVLSGALPLTSVVESPQDSISPYANAVVLVSSLYHFGIAFYGYVKYNETDLTGFILGAIGSGVLAAFGVWCMLFGDSRKISKRTGADKRTSGFPFKNSEADKRKDL</sequence>
<protein>
    <submittedName>
        <fullName evidence="3">Uncharacterized protein</fullName>
    </submittedName>
</protein>
<dbReference type="AlphaFoldDB" id="A0A507BIC6"/>
<keyword evidence="4" id="KW-1185">Reference proteome</keyword>
<feature type="region of interest" description="Disordered" evidence="1">
    <location>
        <begin position="150"/>
        <end position="172"/>
    </location>
</feature>
<keyword evidence="2" id="KW-0812">Transmembrane</keyword>
<comment type="caution">
    <text evidence="3">The sequence shown here is derived from an EMBL/GenBank/DDBJ whole genome shotgun (WGS) entry which is preliminary data.</text>
</comment>
<feature type="transmembrane region" description="Helical" evidence="2">
    <location>
        <begin position="57"/>
        <end position="77"/>
    </location>
</feature>
<feature type="transmembrane region" description="Helical" evidence="2">
    <location>
        <begin position="121"/>
        <end position="141"/>
    </location>
</feature>
<dbReference type="GeneID" id="41971129"/>
<dbReference type="Proteomes" id="UP000319257">
    <property type="component" value="Unassembled WGS sequence"/>
</dbReference>
<evidence type="ECO:0000313" key="4">
    <source>
        <dbReference type="Proteomes" id="UP000319257"/>
    </source>
</evidence>
<reference evidence="3 4" key="1">
    <citation type="submission" date="2019-06" db="EMBL/GenBank/DDBJ databases">
        <title>Draft genome sequence of the filamentous fungus Phialemoniopsis curvata isolated from diesel fuel.</title>
        <authorList>
            <person name="Varaljay V.A."/>
            <person name="Lyon W.J."/>
            <person name="Crouch A.L."/>
            <person name="Drake C.E."/>
            <person name="Hollomon J.M."/>
            <person name="Nadeau L.J."/>
            <person name="Nunn H.S."/>
            <person name="Stevenson B.S."/>
            <person name="Bojanowski C.L."/>
            <person name="Crookes-Goodson W.J."/>
        </authorList>
    </citation>
    <scope>NUCLEOTIDE SEQUENCE [LARGE SCALE GENOMIC DNA]</scope>
    <source>
        <strain evidence="3 4">D216</strain>
    </source>
</reference>
<dbReference type="EMBL" id="SKBQ01000016">
    <property type="protein sequence ID" value="TPX16741.1"/>
    <property type="molecule type" value="Genomic_DNA"/>
</dbReference>
<keyword evidence="2" id="KW-0472">Membrane</keyword>